<proteinExistence type="predicted"/>
<evidence type="ECO:0000256" key="1">
    <source>
        <dbReference type="SAM" id="MobiDB-lite"/>
    </source>
</evidence>
<organism evidence="2 3">
    <name type="scientific">Clavelina lepadiformis</name>
    <name type="common">Light-bulb sea squirt</name>
    <name type="synonym">Ascidia lepadiformis</name>
    <dbReference type="NCBI Taxonomy" id="159417"/>
    <lineage>
        <taxon>Eukaryota</taxon>
        <taxon>Metazoa</taxon>
        <taxon>Chordata</taxon>
        <taxon>Tunicata</taxon>
        <taxon>Ascidiacea</taxon>
        <taxon>Aplousobranchia</taxon>
        <taxon>Clavelinidae</taxon>
        <taxon>Clavelina</taxon>
    </lineage>
</organism>
<name>A0ABP0GDL5_CLALP</name>
<evidence type="ECO:0000313" key="2">
    <source>
        <dbReference type="EMBL" id="CAK8689837.1"/>
    </source>
</evidence>
<accession>A0ABP0GDL5</accession>
<keyword evidence="3" id="KW-1185">Reference proteome</keyword>
<comment type="caution">
    <text evidence="2">The sequence shown here is derived from an EMBL/GenBank/DDBJ whole genome shotgun (WGS) entry which is preliminary data.</text>
</comment>
<sequence>MWEEQCKLQTSKKCGERYHPAVIRPNGIQYHTMPRARDRQPRCKFPLRNSPQANREDTTQLKCRTSNKIRKEEAKKKKQVLSESESVLYYTQDHKDGSLQEPVASFQPAITNLVPPSKCPVEMISMF</sequence>
<dbReference type="EMBL" id="CAWYQH010000110">
    <property type="protein sequence ID" value="CAK8689837.1"/>
    <property type="molecule type" value="Genomic_DNA"/>
</dbReference>
<protein>
    <submittedName>
        <fullName evidence="2">Uncharacterized protein</fullName>
    </submittedName>
</protein>
<evidence type="ECO:0000313" key="3">
    <source>
        <dbReference type="Proteomes" id="UP001642483"/>
    </source>
</evidence>
<dbReference type="Proteomes" id="UP001642483">
    <property type="component" value="Unassembled WGS sequence"/>
</dbReference>
<feature type="region of interest" description="Disordered" evidence="1">
    <location>
        <begin position="33"/>
        <end position="59"/>
    </location>
</feature>
<gene>
    <name evidence="2" type="ORF">CVLEPA_LOCUS22497</name>
</gene>
<reference evidence="2 3" key="1">
    <citation type="submission" date="2024-02" db="EMBL/GenBank/DDBJ databases">
        <authorList>
            <person name="Daric V."/>
            <person name="Darras S."/>
        </authorList>
    </citation>
    <scope>NUCLEOTIDE SEQUENCE [LARGE SCALE GENOMIC DNA]</scope>
</reference>